<dbReference type="Proteomes" id="UP000237647">
    <property type="component" value="Unassembled WGS sequence"/>
</dbReference>
<dbReference type="RefSeq" id="WP_106373269.1">
    <property type="nucleotide sequence ID" value="NZ_PVTK01000001.1"/>
</dbReference>
<dbReference type="SUPFAM" id="SSF46785">
    <property type="entry name" value="Winged helix' DNA-binding domain"/>
    <property type="match status" value="1"/>
</dbReference>
<reference evidence="2 3" key="1">
    <citation type="submission" date="2018-03" db="EMBL/GenBank/DDBJ databases">
        <title>Genomic Encyclopedia of Type Strains, Phase III (KMG-III): the genomes of soil and plant-associated and newly described type strains.</title>
        <authorList>
            <person name="Whitman W."/>
        </authorList>
    </citation>
    <scope>NUCLEOTIDE SEQUENCE [LARGE SCALE GENOMIC DNA]</scope>
    <source>
        <strain evidence="2 3">CGMCC 1.12152</strain>
    </source>
</reference>
<dbReference type="InterPro" id="IPR036388">
    <property type="entry name" value="WH-like_DNA-bd_sf"/>
</dbReference>
<sequence>MSQQSSLDKSDFEQLSQFRYRLRCFLRHSEDICRRHGLTALQYQLLLHLRGFPQRDWATVGELAERLQAKHHGVVALIDRCEQLGLVERRRGRDDRRQIEVHLLEEGVKRVTQIAQTHQPELRHLQEDTPFPFWKNLD</sequence>
<keyword evidence="3" id="KW-1185">Reference proteome</keyword>
<dbReference type="PANTHER" id="PTHR33164">
    <property type="entry name" value="TRANSCRIPTIONAL REGULATOR, MARR FAMILY"/>
    <property type="match status" value="1"/>
</dbReference>
<evidence type="ECO:0000313" key="3">
    <source>
        <dbReference type="Proteomes" id="UP000237647"/>
    </source>
</evidence>
<accession>A0A2T0V810</accession>
<evidence type="ECO:0000259" key="1">
    <source>
        <dbReference type="PROSITE" id="PS50995"/>
    </source>
</evidence>
<dbReference type="GO" id="GO:0006950">
    <property type="term" value="P:response to stress"/>
    <property type="evidence" value="ECO:0007669"/>
    <property type="project" value="TreeGrafter"/>
</dbReference>
<dbReference type="InterPro" id="IPR036390">
    <property type="entry name" value="WH_DNA-bd_sf"/>
</dbReference>
<dbReference type="PROSITE" id="PS50995">
    <property type="entry name" value="HTH_MARR_2"/>
    <property type="match status" value="1"/>
</dbReference>
<dbReference type="AlphaFoldDB" id="A0A2T0V810"/>
<dbReference type="GO" id="GO:0003700">
    <property type="term" value="F:DNA-binding transcription factor activity"/>
    <property type="evidence" value="ECO:0007669"/>
    <property type="project" value="InterPro"/>
</dbReference>
<dbReference type="SMART" id="SM00347">
    <property type="entry name" value="HTH_MARR"/>
    <property type="match status" value="1"/>
</dbReference>
<name>A0A2T0V810_9GAMM</name>
<protein>
    <submittedName>
        <fullName evidence="2">MarR family transcriptional regulator</fullName>
    </submittedName>
</protein>
<dbReference type="InterPro" id="IPR039422">
    <property type="entry name" value="MarR/SlyA-like"/>
</dbReference>
<feature type="domain" description="HTH marR-type" evidence="1">
    <location>
        <begin position="8"/>
        <end position="138"/>
    </location>
</feature>
<dbReference type="OrthoDB" id="8594189at2"/>
<evidence type="ECO:0000313" key="2">
    <source>
        <dbReference type="EMBL" id="PRY66284.1"/>
    </source>
</evidence>
<comment type="caution">
    <text evidence="2">The sequence shown here is derived from an EMBL/GenBank/DDBJ whole genome shotgun (WGS) entry which is preliminary data.</text>
</comment>
<dbReference type="PANTHER" id="PTHR33164:SF43">
    <property type="entry name" value="HTH-TYPE TRANSCRIPTIONAL REPRESSOR YETL"/>
    <property type="match status" value="1"/>
</dbReference>
<organism evidence="2 3">
    <name type="scientific">Vreelandella songnenensis</name>
    <dbReference type="NCBI Taxonomy" id="1176243"/>
    <lineage>
        <taxon>Bacteria</taxon>
        <taxon>Pseudomonadati</taxon>
        <taxon>Pseudomonadota</taxon>
        <taxon>Gammaproteobacteria</taxon>
        <taxon>Oceanospirillales</taxon>
        <taxon>Halomonadaceae</taxon>
        <taxon>Vreelandella</taxon>
    </lineage>
</organism>
<dbReference type="Gene3D" id="1.10.10.10">
    <property type="entry name" value="Winged helix-like DNA-binding domain superfamily/Winged helix DNA-binding domain"/>
    <property type="match status" value="1"/>
</dbReference>
<dbReference type="EMBL" id="PVTK01000001">
    <property type="protein sequence ID" value="PRY66284.1"/>
    <property type="molecule type" value="Genomic_DNA"/>
</dbReference>
<dbReference type="InterPro" id="IPR000835">
    <property type="entry name" value="HTH_MarR-typ"/>
</dbReference>
<dbReference type="Pfam" id="PF12802">
    <property type="entry name" value="MarR_2"/>
    <property type="match status" value="1"/>
</dbReference>
<gene>
    <name evidence="2" type="ORF">B0H98_101262</name>
</gene>
<proteinExistence type="predicted"/>